<name>A0A2G4F298_9CYAN</name>
<proteinExistence type="predicted"/>
<dbReference type="OrthoDB" id="478276at2"/>
<evidence type="ECO:0000256" key="1">
    <source>
        <dbReference type="SAM" id="MobiDB-lite"/>
    </source>
</evidence>
<dbReference type="EMBL" id="NXIB02000037">
    <property type="protein sequence ID" value="PHX55903.1"/>
    <property type="molecule type" value="Genomic_DNA"/>
</dbReference>
<feature type="region of interest" description="Disordered" evidence="1">
    <location>
        <begin position="287"/>
        <end position="308"/>
    </location>
</feature>
<evidence type="ECO:0000313" key="3">
    <source>
        <dbReference type="Proteomes" id="UP000226442"/>
    </source>
</evidence>
<dbReference type="RefSeq" id="WP_096831105.1">
    <property type="nucleotide sequence ID" value="NZ_NXIB02000037.1"/>
</dbReference>
<organism evidence="2 3">
    <name type="scientific">Tychonema bourrellyi FEM_GT703</name>
    <dbReference type="NCBI Taxonomy" id="2040638"/>
    <lineage>
        <taxon>Bacteria</taxon>
        <taxon>Bacillati</taxon>
        <taxon>Cyanobacteriota</taxon>
        <taxon>Cyanophyceae</taxon>
        <taxon>Oscillatoriophycideae</taxon>
        <taxon>Oscillatoriales</taxon>
        <taxon>Microcoleaceae</taxon>
        <taxon>Tychonema</taxon>
    </lineage>
</organism>
<dbReference type="Proteomes" id="UP000226442">
    <property type="component" value="Unassembled WGS sequence"/>
</dbReference>
<dbReference type="SUPFAM" id="SSF48452">
    <property type="entry name" value="TPR-like"/>
    <property type="match status" value="1"/>
</dbReference>
<gene>
    <name evidence="2" type="ORF">CP500_008385</name>
</gene>
<reference evidence="2" key="1">
    <citation type="submission" date="2017-10" db="EMBL/GenBank/DDBJ databases">
        <title>Draft genome sequence of the planktic cyanobacteria Tychonema bourrellyi isolated from alpine lentic freshwater.</title>
        <authorList>
            <person name="Tett A."/>
            <person name="Armanini F."/>
            <person name="Asnicar F."/>
            <person name="Boscaini A."/>
            <person name="Pasolli E."/>
            <person name="Zolfo M."/>
            <person name="Donati C."/>
            <person name="Salmaso N."/>
            <person name="Segata N."/>
        </authorList>
    </citation>
    <scope>NUCLEOTIDE SEQUENCE</scope>
    <source>
        <strain evidence="2">FEM_GT703</strain>
    </source>
</reference>
<protein>
    <submittedName>
        <fullName evidence="2">Tetratricopeptide repeat-containing protein</fullName>
    </submittedName>
</protein>
<dbReference type="Gene3D" id="1.25.40.10">
    <property type="entry name" value="Tetratricopeptide repeat domain"/>
    <property type="match status" value="1"/>
</dbReference>
<keyword evidence="3" id="KW-1185">Reference proteome</keyword>
<sequence length="386" mass="44486">MTDIHQIVTALEDKEYKEAAQLIKQLQTKSPENPWVKYYMARYYELTNNSEKAETTYKQILRDITNPKIISQARQGIQRIETAAQDRRKQAIETAKNDPSNLEPALLILEAVSPEDKAAAIQNISRIFKTDTYTTRMQIQSRGWRLYKTGPIAEIQIYGQELLNAGIPVFWGTLADIQKIQIFQVQHFQSLSSPAVVCKDTLDRLGSIAFNWSEVSQIVEGSLPIFIDVMDYSPHRRTEQFRHKEITQDYAQICDLHIPSRNCILRMCDQNYDFKQGVDFTKTLEDISTSANPKNPKSRSQKSQQIPQSTTRINWNHLLEILDQQLDVTLWSEFTPFAETVLDYTNMLSNIDAHIEIDRKSETPWDPAFQLYSGLAFLRNKSNSDG</sequence>
<dbReference type="InterPro" id="IPR011990">
    <property type="entry name" value="TPR-like_helical_dom_sf"/>
</dbReference>
<accession>A0A2G4F298</accession>
<dbReference type="AlphaFoldDB" id="A0A2G4F298"/>
<comment type="caution">
    <text evidence="2">The sequence shown here is derived from an EMBL/GenBank/DDBJ whole genome shotgun (WGS) entry which is preliminary data.</text>
</comment>
<evidence type="ECO:0000313" key="2">
    <source>
        <dbReference type="EMBL" id="PHX55903.1"/>
    </source>
</evidence>
<dbReference type="Pfam" id="PF14559">
    <property type="entry name" value="TPR_19"/>
    <property type="match status" value="1"/>
</dbReference>